<evidence type="ECO:0000313" key="4">
    <source>
        <dbReference type="EMBL" id="MFC7383050.1"/>
    </source>
</evidence>
<feature type="transmembrane region" description="Helical" evidence="2">
    <location>
        <begin position="53"/>
        <end position="73"/>
    </location>
</feature>
<dbReference type="RefSeq" id="WP_380826444.1">
    <property type="nucleotide sequence ID" value="NZ_JBHTCG010000007.1"/>
</dbReference>
<organism evidence="4 5">
    <name type="scientific">Sphaerisporangium rhizosphaerae</name>
    <dbReference type="NCBI Taxonomy" id="2269375"/>
    <lineage>
        <taxon>Bacteria</taxon>
        <taxon>Bacillati</taxon>
        <taxon>Actinomycetota</taxon>
        <taxon>Actinomycetes</taxon>
        <taxon>Streptosporangiales</taxon>
        <taxon>Streptosporangiaceae</taxon>
        <taxon>Sphaerisporangium</taxon>
    </lineage>
</organism>
<evidence type="ECO:0000256" key="1">
    <source>
        <dbReference type="SAM" id="MobiDB-lite"/>
    </source>
</evidence>
<keyword evidence="2" id="KW-0472">Membrane</keyword>
<keyword evidence="5" id="KW-1185">Reference proteome</keyword>
<feature type="domain" description="SHOCT" evidence="3">
    <location>
        <begin position="135"/>
        <end position="162"/>
    </location>
</feature>
<sequence>MRYSIRVAVGSLISVMCLGLALYALYQLVRGGSCASGGVHVSARQCPPGTETWAWVLPGAIVGGLLAFFLGTVKGIGPAPQDPAGPGPAGLGHHVPGGQARPARPFAGPAIVVRGQVISGERPSGASPDGRDPLDRLRKLQALLDAGTVSPAEFEAAKARILAEM</sequence>
<gene>
    <name evidence="4" type="ORF">ACFQSB_12590</name>
</gene>
<keyword evidence="2" id="KW-0812">Transmembrane</keyword>
<accession>A0ABW2P4G9</accession>
<evidence type="ECO:0000313" key="5">
    <source>
        <dbReference type="Proteomes" id="UP001596496"/>
    </source>
</evidence>
<evidence type="ECO:0000256" key="2">
    <source>
        <dbReference type="SAM" id="Phobius"/>
    </source>
</evidence>
<dbReference type="Proteomes" id="UP001596496">
    <property type="component" value="Unassembled WGS sequence"/>
</dbReference>
<evidence type="ECO:0000259" key="3">
    <source>
        <dbReference type="Pfam" id="PF09851"/>
    </source>
</evidence>
<dbReference type="InterPro" id="IPR018649">
    <property type="entry name" value="SHOCT"/>
</dbReference>
<name>A0ABW2P4G9_9ACTN</name>
<feature type="transmembrane region" description="Helical" evidence="2">
    <location>
        <begin position="7"/>
        <end position="26"/>
    </location>
</feature>
<reference evidence="5" key="1">
    <citation type="journal article" date="2019" name="Int. J. Syst. Evol. Microbiol.">
        <title>The Global Catalogue of Microorganisms (GCM) 10K type strain sequencing project: providing services to taxonomists for standard genome sequencing and annotation.</title>
        <authorList>
            <consortium name="The Broad Institute Genomics Platform"/>
            <consortium name="The Broad Institute Genome Sequencing Center for Infectious Disease"/>
            <person name="Wu L."/>
            <person name="Ma J."/>
        </authorList>
    </citation>
    <scope>NUCLEOTIDE SEQUENCE [LARGE SCALE GENOMIC DNA]</scope>
    <source>
        <strain evidence="5">CECT 7649</strain>
    </source>
</reference>
<comment type="caution">
    <text evidence="4">The sequence shown here is derived from an EMBL/GenBank/DDBJ whole genome shotgun (WGS) entry which is preliminary data.</text>
</comment>
<dbReference type="Pfam" id="PF09851">
    <property type="entry name" value="SHOCT"/>
    <property type="match status" value="1"/>
</dbReference>
<dbReference type="EMBL" id="JBHTCG010000007">
    <property type="protein sequence ID" value="MFC7383050.1"/>
    <property type="molecule type" value="Genomic_DNA"/>
</dbReference>
<feature type="region of interest" description="Disordered" evidence="1">
    <location>
        <begin position="79"/>
        <end position="99"/>
    </location>
</feature>
<keyword evidence="2" id="KW-1133">Transmembrane helix</keyword>
<proteinExistence type="predicted"/>
<protein>
    <submittedName>
        <fullName evidence="4">SHOCT domain-containing protein</fullName>
    </submittedName>
</protein>